<dbReference type="Pfam" id="PF00480">
    <property type="entry name" value="ROK"/>
    <property type="match status" value="1"/>
</dbReference>
<sequence>MKNSITPYEIRQTNRQRIFQYIYQKQNVSQQDIAYDLHLSRPTITTNLTDLKGEGLVNEAGQIDSELVGRKPSAYAINPQHRVSLGVELLSHQVKIIAIDLYGRKISYDTFQLDFQHNDAYFQNVCAHILQFKDTCQLTDTQILGIGFAMQGLIAPDGKKVIYGKIQDCTGLEISSITKHLPYPCRFIHDASSAAIAELWASPSLQDAFYLSLSRHLGATMILNRKIVSGIHGHNATIEHIQMDPQGELCYCGNRGCLETLCSLRALHHDLEQIDSFFTQVRNADLKAQEIWISYLKNLARAINILHLIYDKEIILGGYLAPYLQQADLNYLYKEIATQTPFAEEWDFLQISKMPEHNITIGAALPYIQKYLEHI</sequence>
<proteinExistence type="inferred from homology"/>
<protein>
    <submittedName>
        <fullName evidence="4">Sugar kinase of the NBD/HSP70 family, may contain an N-terminal HTH domain</fullName>
    </submittedName>
</protein>
<dbReference type="AlphaFoldDB" id="A0A1M6UDX2"/>
<name>A0A1M6UDX2_SELRU</name>
<keyword evidence="3" id="KW-0119">Carbohydrate metabolism</keyword>
<dbReference type="GO" id="GO:0016301">
    <property type="term" value="F:kinase activity"/>
    <property type="evidence" value="ECO:0007669"/>
    <property type="project" value="UniProtKB-KW"/>
</dbReference>
<dbReference type="OrthoDB" id="9810372at2"/>
<keyword evidence="3" id="KW-0859">Xylose metabolism</keyword>
<evidence type="ECO:0000313" key="5">
    <source>
        <dbReference type="Proteomes" id="UP000184263"/>
    </source>
</evidence>
<dbReference type="InterPro" id="IPR043129">
    <property type="entry name" value="ATPase_NBD"/>
</dbReference>
<dbReference type="PANTHER" id="PTHR18964:SF149">
    <property type="entry name" value="BIFUNCTIONAL UDP-N-ACETYLGLUCOSAMINE 2-EPIMERASE_N-ACETYLMANNOSAMINE KINASE"/>
    <property type="match status" value="1"/>
</dbReference>
<evidence type="ECO:0000256" key="2">
    <source>
        <dbReference type="ARBA" id="ARBA00006479"/>
    </source>
</evidence>
<organism evidence="4 5">
    <name type="scientific">Selenomonas ruminantium</name>
    <dbReference type="NCBI Taxonomy" id="971"/>
    <lineage>
        <taxon>Bacteria</taxon>
        <taxon>Bacillati</taxon>
        <taxon>Bacillota</taxon>
        <taxon>Negativicutes</taxon>
        <taxon>Selenomonadales</taxon>
        <taxon>Selenomonadaceae</taxon>
        <taxon>Selenomonas</taxon>
    </lineage>
</organism>
<reference evidence="4 5" key="1">
    <citation type="submission" date="2016-11" db="EMBL/GenBank/DDBJ databases">
        <authorList>
            <person name="Jaros S."/>
            <person name="Januszkiewicz K."/>
            <person name="Wedrychowicz H."/>
        </authorList>
    </citation>
    <scope>NUCLEOTIDE SEQUENCE [LARGE SCALE GENOMIC DNA]</scope>
    <source>
        <strain evidence="4 5">HD4</strain>
    </source>
</reference>
<gene>
    <name evidence="4" type="ORF">SAMN05216582_11212</name>
</gene>
<dbReference type="InterPro" id="IPR036388">
    <property type="entry name" value="WH-like_DNA-bd_sf"/>
</dbReference>
<evidence type="ECO:0000313" key="4">
    <source>
        <dbReference type="EMBL" id="SHK67442.1"/>
    </source>
</evidence>
<keyword evidence="4" id="KW-0418">Kinase</keyword>
<dbReference type="PANTHER" id="PTHR18964">
    <property type="entry name" value="ROK (REPRESSOR, ORF, KINASE) FAMILY"/>
    <property type="match status" value="1"/>
</dbReference>
<dbReference type="GO" id="GO:0042732">
    <property type="term" value="P:D-xylose metabolic process"/>
    <property type="evidence" value="ECO:0007669"/>
    <property type="project" value="UniProtKB-KW"/>
</dbReference>
<accession>A0A1M6UDX2</accession>
<comment type="function">
    <text evidence="1">Transcriptional repressor of xylose-utilizing enzymes.</text>
</comment>
<dbReference type="SUPFAM" id="SSF53067">
    <property type="entry name" value="Actin-like ATPase domain"/>
    <property type="match status" value="2"/>
</dbReference>
<comment type="similarity">
    <text evidence="2">Belongs to the ROK (NagC/XylR) family.</text>
</comment>
<dbReference type="Gene3D" id="1.10.10.10">
    <property type="entry name" value="Winged helix-like DNA-binding domain superfamily/Winged helix DNA-binding domain"/>
    <property type="match status" value="1"/>
</dbReference>
<dbReference type="SUPFAM" id="SSF46785">
    <property type="entry name" value="Winged helix' DNA-binding domain"/>
    <property type="match status" value="1"/>
</dbReference>
<keyword evidence="4" id="KW-0808">Transferase</keyword>
<dbReference type="Gene3D" id="3.30.420.40">
    <property type="match status" value="2"/>
</dbReference>
<dbReference type="InterPro" id="IPR036390">
    <property type="entry name" value="WH_DNA-bd_sf"/>
</dbReference>
<dbReference type="RefSeq" id="WP_073089610.1">
    <property type="nucleotide sequence ID" value="NZ_FRBC01000012.1"/>
</dbReference>
<dbReference type="Proteomes" id="UP000184263">
    <property type="component" value="Unassembled WGS sequence"/>
</dbReference>
<dbReference type="EMBL" id="FRBC01000012">
    <property type="protein sequence ID" value="SHK67442.1"/>
    <property type="molecule type" value="Genomic_DNA"/>
</dbReference>
<evidence type="ECO:0000256" key="1">
    <source>
        <dbReference type="ARBA" id="ARBA00002486"/>
    </source>
</evidence>
<dbReference type="InterPro" id="IPR000600">
    <property type="entry name" value="ROK"/>
</dbReference>
<evidence type="ECO:0000256" key="3">
    <source>
        <dbReference type="ARBA" id="ARBA00022629"/>
    </source>
</evidence>